<evidence type="ECO:0000313" key="6">
    <source>
        <dbReference type="Proteomes" id="UP000224006"/>
    </source>
</evidence>
<dbReference type="PANTHER" id="PTHR22889:SF0">
    <property type="entry name" value="WD REPEAT-CONTAINING PROTEIN 89"/>
    <property type="match status" value="1"/>
</dbReference>
<dbReference type="EMBL" id="NWUJ01000014">
    <property type="protein sequence ID" value="PFH31551.1"/>
    <property type="molecule type" value="Genomic_DNA"/>
</dbReference>
<evidence type="ECO:0000256" key="1">
    <source>
        <dbReference type="ARBA" id="ARBA00022574"/>
    </source>
</evidence>
<dbReference type="Proteomes" id="UP000224006">
    <property type="component" value="Unassembled WGS sequence"/>
</dbReference>
<dbReference type="PROSITE" id="PS50294">
    <property type="entry name" value="WD_REPEATS_REGION"/>
    <property type="match status" value="2"/>
</dbReference>
<organism evidence="5 6">
    <name type="scientific">Besnoitia besnoiti</name>
    <name type="common">Apicomplexan protozoan</name>
    <dbReference type="NCBI Taxonomy" id="94643"/>
    <lineage>
        <taxon>Eukaryota</taxon>
        <taxon>Sar</taxon>
        <taxon>Alveolata</taxon>
        <taxon>Apicomplexa</taxon>
        <taxon>Conoidasida</taxon>
        <taxon>Coccidia</taxon>
        <taxon>Eucoccidiorida</taxon>
        <taxon>Eimeriorina</taxon>
        <taxon>Sarcocystidae</taxon>
        <taxon>Besnoitia</taxon>
    </lineage>
</organism>
<keyword evidence="6" id="KW-1185">Reference proteome</keyword>
<dbReference type="VEuPathDB" id="ToxoDB:BESB_025170"/>
<evidence type="ECO:0000256" key="3">
    <source>
        <dbReference type="PROSITE-ProRule" id="PRU00221"/>
    </source>
</evidence>
<dbReference type="GeneID" id="40307577"/>
<feature type="region of interest" description="Disordered" evidence="4">
    <location>
        <begin position="180"/>
        <end position="205"/>
    </location>
</feature>
<feature type="compositionally biased region" description="Low complexity" evidence="4">
    <location>
        <begin position="180"/>
        <end position="194"/>
    </location>
</feature>
<dbReference type="InterPro" id="IPR015943">
    <property type="entry name" value="WD40/YVTN_repeat-like_dom_sf"/>
</dbReference>
<dbReference type="OrthoDB" id="25131at2759"/>
<dbReference type="InterPro" id="IPR036322">
    <property type="entry name" value="WD40_repeat_dom_sf"/>
</dbReference>
<feature type="compositionally biased region" description="Acidic residues" evidence="4">
    <location>
        <begin position="276"/>
        <end position="288"/>
    </location>
</feature>
<comment type="caution">
    <text evidence="5">The sequence shown here is derived from an EMBL/GenBank/DDBJ whole genome shotgun (WGS) entry which is preliminary data.</text>
</comment>
<feature type="region of interest" description="Disordered" evidence="4">
    <location>
        <begin position="256"/>
        <end position="288"/>
    </location>
</feature>
<dbReference type="Gene3D" id="2.130.10.10">
    <property type="entry name" value="YVTN repeat-like/Quinoprotein amine dehydrogenase"/>
    <property type="match status" value="2"/>
</dbReference>
<name>A0A2A9M5H6_BESBE</name>
<evidence type="ECO:0000313" key="5">
    <source>
        <dbReference type="EMBL" id="PFH31551.1"/>
    </source>
</evidence>
<dbReference type="Pfam" id="PF00400">
    <property type="entry name" value="WD40"/>
    <property type="match status" value="2"/>
</dbReference>
<dbReference type="PANTHER" id="PTHR22889">
    <property type="entry name" value="WD REPEAT-CONTAINING PROTEIN 89"/>
    <property type="match status" value="1"/>
</dbReference>
<dbReference type="SMART" id="SM00320">
    <property type="entry name" value="WD40"/>
    <property type="match status" value="6"/>
</dbReference>
<sequence>MAAVASAFAGRASCPPTANLVDTSPFTLQASFSPAAGGASPPFLQHVVCNSTASRLCVSSSSKSVLFFDSFTFQQTLQLPQAHAAQITNLSFFSASPDLLASSSQDGTVRLWDCRVASTAPSAGSASAACVRTIRLAPAGSTDAEVWTVSLNSADRLLATNLKQAFFLFDLRATGPAEATDTAPVVAAPSPAGGSKKKRGKGRQEANVQHALARVEAHSDTITSLIFHPTIDHLLFSGGEDQLVCVYDLRRGSWHSATAGASPPAPRRATGHGPDEPNEPDEPDEEEDRLMVSCFSHERPVKKVSVLGPEDDCLCVTSPMEDIALWQLRGLSAQFAAGARGGAGDMEVDEEYAQRWEIAKKADWTQLRNHPSLVVEESSGGCIVESFYEQASGRLFLLAGSVRGDLLLFHANLDELLPAAQFVVPQGHAGHNGLVRDATTIPSCSFPSPLASPSPSSSCLLVTCGEDGRLCAWKQEPASGNSPFACVRQKQLNIRNHRWPQGDRCGEKQKLAQGRCAPY</sequence>
<dbReference type="InterPro" id="IPR001680">
    <property type="entry name" value="WD40_rpt"/>
</dbReference>
<dbReference type="KEGG" id="bbes:BESB_025170"/>
<protein>
    <submittedName>
        <fullName evidence="5">WD domain, G-beta repeat-containing protein</fullName>
    </submittedName>
</protein>
<dbReference type="AlphaFoldDB" id="A0A2A9M5H6"/>
<reference evidence="5 6" key="1">
    <citation type="submission" date="2017-09" db="EMBL/GenBank/DDBJ databases">
        <title>Genome sequencing of Besnoitia besnoiti strain Bb-Ger1.</title>
        <authorList>
            <person name="Schares G."/>
            <person name="Venepally P."/>
            <person name="Lorenzi H.A."/>
        </authorList>
    </citation>
    <scope>NUCLEOTIDE SEQUENCE [LARGE SCALE GENOMIC DNA]</scope>
    <source>
        <strain evidence="5 6">Bb-Ger1</strain>
    </source>
</reference>
<gene>
    <name evidence="5" type="ORF">BESB_025170</name>
</gene>
<dbReference type="PROSITE" id="PS50082">
    <property type="entry name" value="WD_REPEATS_2"/>
    <property type="match status" value="2"/>
</dbReference>
<accession>A0A2A9M5H6</accession>
<evidence type="ECO:0000256" key="4">
    <source>
        <dbReference type="SAM" id="MobiDB-lite"/>
    </source>
</evidence>
<keyword evidence="2" id="KW-0677">Repeat</keyword>
<dbReference type="STRING" id="94643.A0A2A9M5H6"/>
<evidence type="ECO:0000256" key="2">
    <source>
        <dbReference type="ARBA" id="ARBA00022737"/>
    </source>
</evidence>
<feature type="repeat" description="WD" evidence="3">
    <location>
        <begin position="80"/>
        <end position="113"/>
    </location>
</feature>
<feature type="repeat" description="WD" evidence="3">
    <location>
        <begin position="215"/>
        <end position="257"/>
    </location>
</feature>
<proteinExistence type="predicted"/>
<keyword evidence="1 3" id="KW-0853">WD repeat</keyword>
<dbReference type="SUPFAM" id="SSF50978">
    <property type="entry name" value="WD40 repeat-like"/>
    <property type="match status" value="1"/>
</dbReference>
<dbReference type="InterPro" id="IPR039328">
    <property type="entry name" value="WDR89"/>
</dbReference>
<dbReference type="RefSeq" id="XP_029215560.1">
    <property type="nucleotide sequence ID" value="XM_029361205.1"/>
</dbReference>